<feature type="signal peptide" evidence="2">
    <location>
        <begin position="1"/>
        <end position="19"/>
    </location>
</feature>
<dbReference type="PANTHER" id="PTHR34512">
    <property type="entry name" value="CELL SURFACE PROTEIN"/>
    <property type="match status" value="1"/>
</dbReference>
<dbReference type="Gene3D" id="2.40.10.480">
    <property type="match status" value="1"/>
</dbReference>
<keyword evidence="5" id="KW-1185">Reference proteome</keyword>
<name>A0A517ZA30_9PLAN</name>
<reference evidence="4 5" key="1">
    <citation type="submission" date="2019-02" db="EMBL/GenBank/DDBJ databases">
        <title>Deep-cultivation of Planctomycetes and their phenomic and genomic characterization uncovers novel biology.</title>
        <authorList>
            <person name="Wiegand S."/>
            <person name="Jogler M."/>
            <person name="Boedeker C."/>
            <person name="Pinto D."/>
            <person name="Vollmers J."/>
            <person name="Rivas-Marin E."/>
            <person name="Kohn T."/>
            <person name="Peeters S.H."/>
            <person name="Heuer A."/>
            <person name="Rast P."/>
            <person name="Oberbeckmann S."/>
            <person name="Bunk B."/>
            <person name="Jeske O."/>
            <person name="Meyerdierks A."/>
            <person name="Storesund J.E."/>
            <person name="Kallscheuer N."/>
            <person name="Luecker S."/>
            <person name="Lage O.M."/>
            <person name="Pohl T."/>
            <person name="Merkel B.J."/>
            <person name="Hornburger P."/>
            <person name="Mueller R.-W."/>
            <person name="Bruemmer F."/>
            <person name="Labrenz M."/>
            <person name="Spormann A.M."/>
            <person name="Op den Camp H."/>
            <person name="Overmann J."/>
            <person name="Amann R."/>
            <person name="Jetten M.S.M."/>
            <person name="Mascher T."/>
            <person name="Medema M.H."/>
            <person name="Devos D.P."/>
            <person name="Kaster A.-K."/>
            <person name="Ovreas L."/>
            <person name="Rohde M."/>
            <person name="Galperin M.Y."/>
            <person name="Jogler C."/>
        </authorList>
    </citation>
    <scope>NUCLEOTIDE SEQUENCE [LARGE SCALE GENOMIC DNA]</scope>
    <source>
        <strain evidence="4 5">Mal4</strain>
    </source>
</reference>
<dbReference type="InterPro" id="IPR011047">
    <property type="entry name" value="Quinoprotein_ADH-like_sf"/>
</dbReference>
<feature type="domain" description="Pyrrolo-quinoline quinone repeat" evidence="3">
    <location>
        <begin position="162"/>
        <end position="375"/>
    </location>
</feature>
<dbReference type="Gene3D" id="2.130.10.10">
    <property type="entry name" value="YVTN repeat-like/Quinoprotein amine dehydrogenase"/>
    <property type="match status" value="1"/>
</dbReference>
<dbReference type="Pfam" id="PF13360">
    <property type="entry name" value="PQQ_2"/>
    <property type="match status" value="1"/>
</dbReference>
<evidence type="ECO:0000256" key="2">
    <source>
        <dbReference type="SAM" id="SignalP"/>
    </source>
</evidence>
<evidence type="ECO:0000313" key="5">
    <source>
        <dbReference type="Proteomes" id="UP000320496"/>
    </source>
</evidence>
<evidence type="ECO:0000313" key="4">
    <source>
        <dbReference type="EMBL" id="QDU39301.1"/>
    </source>
</evidence>
<protein>
    <submittedName>
        <fullName evidence="4">Outer membrane biogenesis protein BamB</fullName>
    </submittedName>
</protein>
<accession>A0A517ZA30</accession>
<dbReference type="KEGG" id="mri:Mal4_36400"/>
<dbReference type="SUPFAM" id="SSF50998">
    <property type="entry name" value="Quinoprotein alcohol dehydrogenase-like"/>
    <property type="match status" value="1"/>
</dbReference>
<gene>
    <name evidence="4" type="ORF">Mal4_36400</name>
</gene>
<dbReference type="InterPro" id="IPR018391">
    <property type="entry name" value="PQQ_b-propeller_rpt"/>
</dbReference>
<dbReference type="SMART" id="SM00564">
    <property type="entry name" value="PQQ"/>
    <property type="match status" value="5"/>
</dbReference>
<sequence length="417" mass="45072" precursor="true">MRYLITFVFVAALAQPTMAADVWPSWRGPAGNGTAPADDYPTSWSAEENVAWKVDLPGAAGSTPAVWNDLIVLTSPRDGKNFVIAYNMSGEQQWATPLGDERPGKHRKGSGSNPSPVTDGERVYVYFKSGDFAALDFEGNVLWHHNLQDKYGEDTLWWDLGTSPVLTNQHVVVACQQTGPSYVAAFDPATGDVAWKVDRNLGAPSEAAQSYSTPVVTQHDGREIIVVLGADHVTAHDAADGKLLWKVSGMNPEGNEYFRSIASPVVEGDLVIAPYARGNTLTAIRLGGSGDVTKSHTVWAHDEGELSADVPTPAAQDGRVYICDDKGTVSCLDVDTGRVIAQRQLPKNRNAYSASPLLAGEHLYLTREDGTTFVLKAGDELEIVSENPLDEFTVATPAFVDGRILLRTFDRLWCIGG</sequence>
<feature type="chain" id="PRO_5021886647" evidence="2">
    <location>
        <begin position="20"/>
        <end position="417"/>
    </location>
</feature>
<keyword evidence="2" id="KW-0732">Signal</keyword>
<feature type="region of interest" description="Disordered" evidence="1">
    <location>
        <begin position="94"/>
        <end position="117"/>
    </location>
</feature>
<dbReference type="EMBL" id="CP036275">
    <property type="protein sequence ID" value="QDU39301.1"/>
    <property type="molecule type" value="Genomic_DNA"/>
</dbReference>
<dbReference type="Proteomes" id="UP000320496">
    <property type="component" value="Chromosome"/>
</dbReference>
<dbReference type="OrthoDB" id="244732at2"/>
<dbReference type="RefSeq" id="WP_145370502.1">
    <property type="nucleotide sequence ID" value="NZ_CP036275.1"/>
</dbReference>
<evidence type="ECO:0000256" key="1">
    <source>
        <dbReference type="SAM" id="MobiDB-lite"/>
    </source>
</evidence>
<dbReference type="InterPro" id="IPR002372">
    <property type="entry name" value="PQQ_rpt_dom"/>
</dbReference>
<evidence type="ECO:0000259" key="3">
    <source>
        <dbReference type="Pfam" id="PF13360"/>
    </source>
</evidence>
<dbReference type="AlphaFoldDB" id="A0A517ZA30"/>
<dbReference type="InterPro" id="IPR015943">
    <property type="entry name" value="WD40/YVTN_repeat-like_dom_sf"/>
</dbReference>
<dbReference type="PANTHER" id="PTHR34512:SF30">
    <property type="entry name" value="OUTER MEMBRANE PROTEIN ASSEMBLY FACTOR BAMB"/>
    <property type="match status" value="1"/>
</dbReference>
<proteinExistence type="predicted"/>
<organism evidence="4 5">
    <name type="scientific">Maioricimonas rarisocia</name>
    <dbReference type="NCBI Taxonomy" id="2528026"/>
    <lineage>
        <taxon>Bacteria</taxon>
        <taxon>Pseudomonadati</taxon>
        <taxon>Planctomycetota</taxon>
        <taxon>Planctomycetia</taxon>
        <taxon>Planctomycetales</taxon>
        <taxon>Planctomycetaceae</taxon>
        <taxon>Maioricimonas</taxon>
    </lineage>
</organism>